<dbReference type="AlphaFoldDB" id="I3SU92"/>
<name>I3SU92_LOTJA</name>
<dbReference type="InterPro" id="IPR012337">
    <property type="entry name" value="RNaseH-like_sf"/>
</dbReference>
<dbReference type="Gene3D" id="3.30.420.10">
    <property type="entry name" value="Ribonuclease H-like superfamily/Ribonuclease H"/>
    <property type="match status" value="1"/>
</dbReference>
<dbReference type="CDD" id="cd09279">
    <property type="entry name" value="RNase_HI_like"/>
    <property type="match status" value="1"/>
</dbReference>
<dbReference type="GeneID" id="130735635"/>
<evidence type="ECO:0000259" key="1">
    <source>
        <dbReference type="PROSITE" id="PS50879"/>
    </source>
</evidence>
<protein>
    <recommendedName>
        <fullName evidence="1">RNase H type-1 domain-containing protein</fullName>
    </recommendedName>
</protein>
<reference evidence="2" key="1">
    <citation type="submission" date="2012-05" db="EMBL/GenBank/DDBJ databases">
        <authorList>
            <person name="Krishnakumar V."/>
            <person name="Cheung F."/>
            <person name="Xiao Y."/>
            <person name="Chan A."/>
            <person name="Moskal W.A."/>
            <person name="Town C.D."/>
        </authorList>
    </citation>
    <scope>NUCLEOTIDE SEQUENCE</scope>
</reference>
<dbReference type="KEGG" id="lja:130735635"/>
<organism evidence="2">
    <name type="scientific">Lotus japonicus</name>
    <name type="common">Lotus corniculatus var. japonicus</name>
    <dbReference type="NCBI Taxonomy" id="34305"/>
    <lineage>
        <taxon>Eukaryota</taxon>
        <taxon>Viridiplantae</taxon>
        <taxon>Streptophyta</taxon>
        <taxon>Embryophyta</taxon>
        <taxon>Tracheophyta</taxon>
        <taxon>Spermatophyta</taxon>
        <taxon>Magnoliopsida</taxon>
        <taxon>eudicotyledons</taxon>
        <taxon>Gunneridae</taxon>
        <taxon>Pentapetalae</taxon>
        <taxon>rosids</taxon>
        <taxon>fabids</taxon>
        <taxon>Fabales</taxon>
        <taxon>Fabaceae</taxon>
        <taxon>Papilionoideae</taxon>
        <taxon>50 kb inversion clade</taxon>
        <taxon>NPAAA clade</taxon>
        <taxon>Hologalegina</taxon>
        <taxon>robinioid clade</taxon>
        <taxon>Loteae</taxon>
        <taxon>Lotus</taxon>
    </lineage>
</organism>
<dbReference type="GO" id="GO:0004523">
    <property type="term" value="F:RNA-DNA hybrid ribonuclease activity"/>
    <property type="evidence" value="ECO:0007669"/>
    <property type="project" value="InterPro"/>
</dbReference>
<dbReference type="PANTHER" id="PTHR46387">
    <property type="entry name" value="POLYNUCLEOTIDYL TRANSFERASE, RIBONUCLEASE H-LIKE SUPERFAMILY PROTEIN"/>
    <property type="match status" value="1"/>
</dbReference>
<dbReference type="Pfam" id="PF13456">
    <property type="entry name" value="RVT_3"/>
    <property type="match status" value="1"/>
</dbReference>
<accession>I3SU92</accession>
<dbReference type="InterPro" id="IPR036397">
    <property type="entry name" value="RNaseH_sf"/>
</dbReference>
<dbReference type="GO" id="GO:0003676">
    <property type="term" value="F:nucleic acid binding"/>
    <property type="evidence" value="ECO:0007669"/>
    <property type="project" value="InterPro"/>
</dbReference>
<dbReference type="OrthoDB" id="2139127at2759"/>
<dbReference type="InterPro" id="IPR002156">
    <property type="entry name" value="RNaseH_domain"/>
</dbReference>
<feature type="domain" description="RNase H type-1" evidence="1">
    <location>
        <begin position="24"/>
        <end position="155"/>
    </location>
</feature>
<dbReference type="FunFam" id="3.30.420.10:FF:000076">
    <property type="entry name" value="RBR-type E3 ubiquitin transferase"/>
    <property type="match status" value="1"/>
</dbReference>
<dbReference type="SUPFAM" id="SSF53098">
    <property type="entry name" value="Ribonuclease H-like"/>
    <property type="match status" value="1"/>
</dbReference>
<dbReference type="EMBL" id="BT144040">
    <property type="protein sequence ID" value="AFK43834.1"/>
    <property type="molecule type" value="mRNA"/>
</dbReference>
<proteinExistence type="evidence at transcript level"/>
<dbReference type="PANTHER" id="PTHR46387:SF40">
    <property type="entry name" value="POLYNUCLEOTIDYL TRANSFERASE, RIBONUCLEASE H-LIKE SUPERFAMILY PROTEIN"/>
    <property type="match status" value="1"/>
</dbReference>
<dbReference type="RefSeq" id="XP_057443544.1">
    <property type="nucleotide sequence ID" value="XM_057587561.1"/>
</dbReference>
<evidence type="ECO:0000313" key="2">
    <source>
        <dbReference type="EMBL" id="AFK43834.1"/>
    </source>
</evidence>
<sequence>MAEYPYGSRAYHGNSSSGARQYNTNLSCILEFDGASRGNPGPAGAGAVLRAKDGSKVYRLREGVGIQTNNFAEYRGLILGLKHAIQEGYEHIDVKGDSMLVCNQVQGVWRINNQNMAYLCNEVKELRNRFLSFKISHIPREYNYEADVEANLGVNLRAGQVEKNVRFLNG</sequence>
<dbReference type="PROSITE" id="PS50879">
    <property type="entry name" value="RNASE_H_1"/>
    <property type="match status" value="1"/>
</dbReference>